<dbReference type="PANTHER" id="PTHR11079">
    <property type="entry name" value="CYTOSINE DEAMINASE FAMILY MEMBER"/>
    <property type="match status" value="1"/>
</dbReference>
<name>A0A2S3ZKY9_9MICO</name>
<evidence type="ECO:0000313" key="5">
    <source>
        <dbReference type="Proteomes" id="UP000237104"/>
    </source>
</evidence>
<reference evidence="4 5" key="1">
    <citation type="submission" date="2018-01" db="EMBL/GenBank/DDBJ databases">
        <title>Cryobacterium sp. nov., from glaciers in China.</title>
        <authorList>
            <person name="Liu Q."/>
            <person name="Xin Y.-H."/>
        </authorList>
    </citation>
    <scope>NUCLEOTIDE SEQUENCE [LARGE SCALE GENOMIC DNA]</scope>
    <source>
        <strain evidence="4 5">TMB1-8</strain>
    </source>
</reference>
<dbReference type="InterPro" id="IPR016193">
    <property type="entry name" value="Cytidine_deaminase-like"/>
</dbReference>
<dbReference type="SUPFAM" id="SSF53927">
    <property type="entry name" value="Cytidine deaminase-like"/>
    <property type="match status" value="1"/>
</dbReference>
<evidence type="ECO:0000256" key="2">
    <source>
        <dbReference type="ARBA" id="ARBA00022833"/>
    </source>
</evidence>
<dbReference type="InterPro" id="IPR016192">
    <property type="entry name" value="APOBEC/CMP_deaminase_Zn-bd"/>
</dbReference>
<dbReference type="Pfam" id="PF00383">
    <property type="entry name" value="dCMP_cyt_deam_1"/>
    <property type="match status" value="1"/>
</dbReference>
<dbReference type="CDD" id="cd01285">
    <property type="entry name" value="nucleoside_deaminase"/>
    <property type="match status" value="1"/>
</dbReference>
<accession>A0A2S3ZKY9</accession>
<gene>
    <name evidence="4" type="ORF">C3B59_06190</name>
</gene>
<dbReference type="PROSITE" id="PS51747">
    <property type="entry name" value="CYT_DCMP_DEAMINASES_2"/>
    <property type="match status" value="1"/>
</dbReference>
<organism evidence="4 5">
    <name type="scientific">Cryobacterium zongtaii</name>
    <dbReference type="NCBI Taxonomy" id="1259217"/>
    <lineage>
        <taxon>Bacteria</taxon>
        <taxon>Bacillati</taxon>
        <taxon>Actinomycetota</taxon>
        <taxon>Actinomycetes</taxon>
        <taxon>Micrococcales</taxon>
        <taxon>Microbacteriaceae</taxon>
        <taxon>Cryobacterium</taxon>
    </lineage>
</organism>
<dbReference type="InterPro" id="IPR002125">
    <property type="entry name" value="CMP_dCMP_dom"/>
</dbReference>
<evidence type="ECO:0000313" key="4">
    <source>
        <dbReference type="EMBL" id="POH68429.1"/>
    </source>
</evidence>
<dbReference type="AlphaFoldDB" id="A0A2S3ZKY9"/>
<evidence type="ECO:0000259" key="3">
    <source>
        <dbReference type="PROSITE" id="PS51747"/>
    </source>
</evidence>
<dbReference type="GO" id="GO:0006152">
    <property type="term" value="P:purine nucleoside catabolic process"/>
    <property type="evidence" value="ECO:0007669"/>
    <property type="project" value="TreeGrafter"/>
</dbReference>
<keyword evidence="2" id="KW-0862">Zinc</keyword>
<dbReference type="PROSITE" id="PS00903">
    <property type="entry name" value="CYT_DCMP_DEAMINASES_1"/>
    <property type="match status" value="1"/>
</dbReference>
<comment type="caution">
    <text evidence="4">The sequence shown here is derived from an EMBL/GenBank/DDBJ whole genome shotgun (WGS) entry which is preliminary data.</text>
</comment>
<dbReference type="EMBL" id="PPXF01000025">
    <property type="protein sequence ID" value="POH68429.1"/>
    <property type="molecule type" value="Genomic_DNA"/>
</dbReference>
<dbReference type="OrthoDB" id="9802676at2"/>
<dbReference type="Gene3D" id="3.40.140.10">
    <property type="entry name" value="Cytidine Deaminase, domain 2"/>
    <property type="match status" value="1"/>
</dbReference>
<dbReference type="PANTHER" id="PTHR11079:SF161">
    <property type="entry name" value="CMP_DCMP-TYPE DEAMINASE DOMAIN-CONTAINING PROTEIN"/>
    <property type="match status" value="1"/>
</dbReference>
<keyword evidence="1" id="KW-0479">Metal-binding</keyword>
<dbReference type="RefSeq" id="WP_103430529.1">
    <property type="nucleotide sequence ID" value="NZ_PPXF01000025.1"/>
</dbReference>
<dbReference type="Proteomes" id="UP000237104">
    <property type="component" value="Unassembled WGS sequence"/>
</dbReference>
<evidence type="ECO:0000256" key="1">
    <source>
        <dbReference type="ARBA" id="ARBA00022723"/>
    </source>
</evidence>
<dbReference type="GO" id="GO:0047974">
    <property type="term" value="F:guanosine deaminase activity"/>
    <property type="evidence" value="ECO:0007669"/>
    <property type="project" value="TreeGrafter"/>
</dbReference>
<sequence>MSHTMPSSEVLNSYFAPAVDATIAGMRAGDGGPFGSTLVDSDGKIVVAVGNTVVRETDPSGHAEMVAVREACRMLNTLDLSAYTMYATCEPCPMCVSVMMLAGIKTCYHASTHADAAANDFSVDHLLNYLDGSDKATFDLVHIEEGREDCAEIWTEYQALKA</sequence>
<dbReference type="GO" id="GO:0008270">
    <property type="term" value="F:zinc ion binding"/>
    <property type="evidence" value="ECO:0007669"/>
    <property type="project" value="InterPro"/>
</dbReference>
<proteinExistence type="predicted"/>
<protein>
    <submittedName>
        <fullName evidence="4">tRNA-specific adenosine deaminase</fullName>
    </submittedName>
</protein>
<feature type="domain" description="CMP/dCMP-type deaminase" evidence="3">
    <location>
        <begin position="10"/>
        <end position="134"/>
    </location>
</feature>